<evidence type="ECO:0000256" key="2">
    <source>
        <dbReference type="ARBA" id="ARBA00022729"/>
    </source>
</evidence>
<dbReference type="InterPro" id="IPR009003">
    <property type="entry name" value="Peptidase_S1_PA"/>
</dbReference>
<evidence type="ECO:0000259" key="9">
    <source>
        <dbReference type="PROSITE" id="PS50240"/>
    </source>
</evidence>
<comment type="domain">
    <text evidence="8">The clip domain consists of 35-55 residues which are 'knitted' together usually by 3 conserved disulfide bonds forming a clip-like compact structure.</text>
</comment>
<dbReference type="Proteomes" id="UP001458880">
    <property type="component" value="Unassembled WGS sequence"/>
</dbReference>
<dbReference type="PANTHER" id="PTHR24256">
    <property type="entry name" value="TRYPTASE-RELATED"/>
    <property type="match status" value="1"/>
</dbReference>
<keyword evidence="1 8" id="KW-0645">Protease</keyword>
<keyword evidence="5" id="KW-1015">Disulfide bond</keyword>
<dbReference type="InterPro" id="IPR038565">
    <property type="entry name" value="CLIP_sf"/>
</dbReference>
<evidence type="ECO:0000259" key="10">
    <source>
        <dbReference type="PROSITE" id="PS51888"/>
    </source>
</evidence>
<evidence type="ECO:0000313" key="11">
    <source>
        <dbReference type="EMBL" id="KAK9739025.1"/>
    </source>
</evidence>
<dbReference type="CDD" id="cd00190">
    <property type="entry name" value="Tryp_SPc"/>
    <property type="match status" value="1"/>
</dbReference>
<evidence type="ECO:0000256" key="5">
    <source>
        <dbReference type="ARBA" id="ARBA00023157"/>
    </source>
</evidence>
<dbReference type="Gene3D" id="3.30.1640.30">
    <property type="match status" value="1"/>
</dbReference>
<keyword evidence="4 8" id="KW-0720">Serine protease</keyword>
<dbReference type="GO" id="GO:0004252">
    <property type="term" value="F:serine-type endopeptidase activity"/>
    <property type="evidence" value="ECO:0007669"/>
    <property type="project" value="UniProtKB-UniRule"/>
</dbReference>
<evidence type="ECO:0000313" key="12">
    <source>
        <dbReference type="Proteomes" id="UP001458880"/>
    </source>
</evidence>
<proteinExistence type="inferred from homology"/>
<protein>
    <recommendedName>
        <fullName evidence="8">CLIP domain-containing serine protease</fullName>
        <ecNumber evidence="8">3.4.21.-</ecNumber>
    </recommendedName>
</protein>
<dbReference type="AlphaFoldDB" id="A0AAW1LX62"/>
<dbReference type="SMART" id="SM00680">
    <property type="entry name" value="CLIP"/>
    <property type="match status" value="1"/>
</dbReference>
<dbReference type="PROSITE" id="PS51888">
    <property type="entry name" value="CLIP"/>
    <property type="match status" value="1"/>
</dbReference>
<dbReference type="EC" id="3.4.21.-" evidence="8"/>
<evidence type="ECO:0000256" key="3">
    <source>
        <dbReference type="ARBA" id="ARBA00022801"/>
    </source>
</evidence>
<dbReference type="Pfam" id="PF12032">
    <property type="entry name" value="CLIP"/>
    <property type="match status" value="1"/>
</dbReference>
<accession>A0AAW1LX62</accession>
<dbReference type="FunFam" id="2.40.10.10:FF:000028">
    <property type="entry name" value="Serine protease easter"/>
    <property type="match status" value="1"/>
</dbReference>
<dbReference type="InterPro" id="IPR018114">
    <property type="entry name" value="TRYPSIN_HIS"/>
</dbReference>
<dbReference type="GO" id="GO:0005576">
    <property type="term" value="C:extracellular region"/>
    <property type="evidence" value="ECO:0007669"/>
    <property type="project" value="UniProtKB-SubCell"/>
</dbReference>
<feature type="domain" description="Clip" evidence="10">
    <location>
        <begin position="24"/>
        <end position="74"/>
    </location>
</feature>
<evidence type="ECO:0000256" key="4">
    <source>
        <dbReference type="ARBA" id="ARBA00022825"/>
    </source>
</evidence>
<comment type="similarity">
    <text evidence="7 8">Belongs to the peptidase S1 family. CLIP subfamily.</text>
</comment>
<dbReference type="PROSITE" id="PS00134">
    <property type="entry name" value="TRYPSIN_HIS"/>
    <property type="match status" value="1"/>
</dbReference>
<feature type="signal peptide" evidence="8">
    <location>
        <begin position="1"/>
        <end position="21"/>
    </location>
</feature>
<dbReference type="PRINTS" id="PR00722">
    <property type="entry name" value="CHYMOTRYPSIN"/>
</dbReference>
<organism evidence="11 12">
    <name type="scientific">Popillia japonica</name>
    <name type="common">Japanese beetle</name>
    <dbReference type="NCBI Taxonomy" id="7064"/>
    <lineage>
        <taxon>Eukaryota</taxon>
        <taxon>Metazoa</taxon>
        <taxon>Ecdysozoa</taxon>
        <taxon>Arthropoda</taxon>
        <taxon>Hexapoda</taxon>
        <taxon>Insecta</taxon>
        <taxon>Pterygota</taxon>
        <taxon>Neoptera</taxon>
        <taxon>Endopterygota</taxon>
        <taxon>Coleoptera</taxon>
        <taxon>Polyphaga</taxon>
        <taxon>Scarabaeiformia</taxon>
        <taxon>Scarabaeidae</taxon>
        <taxon>Rutelinae</taxon>
        <taxon>Popillia</taxon>
    </lineage>
</organism>
<dbReference type="Gene3D" id="2.40.10.10">
    <property type="entry name" value="Trypsin-like serine proteases"/>
    <property type="match status" value="3"/>
</dbReference>
<dbReference type="Pfam" id="PF00089">
    <property type="entry name" value="Trypsin"/>
    <property type="match status" value="1"/>
</dbReference>
<dbReference type="InterPro" id="IPR022700">
    <property type="entry name" value="CLIP"/>
</dbReference>
<evidence type="ECO:0000256" key="8">
    <source>
        <dbReference type="RuleBase" id="RU366078"/>
    </source>
</evidence>
<dbReference type="SMART" id="SM00020">
    <property type="entry name" value="Tryp_SPc"/>
    <property type="match status" value="1"/>
</dbReference>
<keyword evidence="12" id="KW-1185">Reference proteome</keyword>
<dbReference type="InterPro" id="IPR001314">
    <property type="entry name" value="Peptidase_S1A"/>
</dbReference>
<evidence type="ECO:0000256" key="6">
    <source>
        <dbReference type="ARBA" id="ARBA00023180"/>
    </source>
</evidence>
<feature type="chain" id="PRO_5043091151" description="CLIP domain-containing serine protease" evidence="8">
    <location>
        <begin position="22"/>
        <end position="384"/>
    </location>
</feature>
<keyword evidence="6" id="KW-0325">Glycoprotein</keyword>
<dbReference type="InterPro" id="IPR051487">
    <property type="entry name" value="Ser/Thr_Proteases_Immune/Dev"/>
</dbReference>
<dbReference type="PROSITE" id="PS50240">
    <property type="entry name" value="TRYPSIN_DOM"/>
    <property type="match status" value="1"/>
</dbReference>
<gene>
    <name evidence="11" type="ORF">QE152_g9352</name>
</gene>
<comment type="subcellular location">
    <subcellularLocation>
        <location evidence="8">Secreted</location>
    </subcellularLocation>
</comment>
<dbReference type="InterPro" id="IPR043504">
    <property type="entry name" value="Peptidase_S1_PA_chymotrypsin"/>
</dbReference>
<name>A0AAW1LX62_POPJA</name>
<dbReference type="GO" id="GO:0006508">
    <property type="term" value="P:proteolysis"/>
    <property type="evidence" value="ECO:0007669"/>
    <property type="project" value="UniProtKB-KW"/>
</dbReference>
<sequence length="384" mass="42763">MKREQFLFLCVLVFSLHNVKAQSNCRTPNDEPAMCVPIRECSILYDAVLSRDPEVIRFLRESQCGNAGGPLVCCGSTAEWRTSAPTIANRRPDLLPEDCGRQEDNKILNGQTTHPTEFPWTALLGYRNASGYEQFSCGGSTHFSNLAYFFQEDNKILNGQTTHPTEFPNASGYEQFSCGATLINERYVLTAAHCVTGRILRAVGALVKVRLGEWNTETNPDCFGTQPKVCTDKPQDFGVEQAIPHREYVDGSRDRYHDIALIRMNGQAKNTQFVRPVCLPKPDTEVTTGQRLSVVGWGKTETGRYSPVKLKLKVPIVSESNCNRMFNRAGVNVRTSQLCAGGEKDKDSCNGIVSFGAVCGTEGWPGIYTRVSRYRDWIEGNIRP</sequence>
<keyword evidence="8" id="KW-0964">Secreted</keyword>
<comment type="caution">
    <text evidence="11">The sequence shown here is derived from an EMBL/GenBank/DDBJ whole genome shotgun (WGS) entry which is preliminary data.</text>
</comment>
<keyword evidence="3 8" id="KW-0378">Hydrolase</keyword>
<feature type="domain" description="Peptidase S1" evidence="9">
    <location>
        <begin position="107"/>
        <end position="383"/>
    </location>
</feature>
<dbReference type="SUPFAM" id="SSF50494">
    <property type="entry name" value="Trypsin-like serine proteases"/>
    <property type="match status" value="2"/>
</dbReference>
<dbReference type="EMBL" id="JASPKY010000079">
    <property type="protein sequence ID" value="KAK9739025.1"/>
    <property type="molecule type" value="Genomic_DNA"/>
</dbReference>
<evidence type="ECO:0000256" key="7">
    <source>
        <dbReference type="ARBA" id="ARBA00024195"/>
    </source>
</evidence>
<reference evidence="11 12" key="1">
    <citation type="journal article" date="2024" name="BMC Genomics">
        <title>De novo assembly and annotation of Popillia japonica's genome with initial clues to its potential as an invasive pest.</title>
        <authorList>
            <person name="Cucini C."/>
            <person name="Boschi S."/>
            <person name="Funari R."/>
            <person name="Cardaioli E."/>
            <person name="Iannotti N."/>
            <person name="Marturano G."/>
            <person name="Paoli F."/>
            <person name="Bruttini M."/>
            <person name="Carapelli A."/>
            <person name="Frati F."/>
            <person name="Nardi F."/>
        </authorList>
    </citation>
    <scope>NUCLEOTIDE SEQUENCE [LARGE SCALE GENOMIC DNA]</scope>
    <source>
        <strain evidence="11">DMR45628</strain>
    </source>
</reference>
<dbReference type="InterPro" id="IPR001254">
    <property type="entry name" value="Trypsin_dom"/>
</dbReference>
<evidence type="ECO:0000256" key="1">
    <source>
        <dbReference type="ARBA" id="ARBA00022670"/>
    </source>
</evidence>
<keyword evidence="2 8" id="KW-0732">Signal</keyword>